<evidence type="ECO:0008006" key="5">
    <source>
        <dbReference type="Google" id="ProtNLM"/>
    </source>
</evidence>
<evidence type="ECO:0000256" key="1">
    <source>
        <dbReference type="SAM" id="Phobius"/>
    </source>
</evidence>
<evidence type="ECO:0000313" key="4">
    <source>
        <dbReference type="Proteomes" id="UP000095192"/>
    </source>
</evidence>
<keyword evidence="4" id="KW-1185">Reference proteome</keyword>
<keyword evidence="2" id="KW-0732">Signal</keyword>
<gene>
    <name evidence="3" type="ORF">cyc_00523</name>
</gene>
<dbReference type="InParanoid" id="A0A1D3D8J5"/>
<comment type="caution">
    <text evidence="3">The sequence shown here is derived from an EMBL/GenBank/DDBJ whole genome shotgun (WGS) entry which is preliminary data.</text>
</comment>
<keyword evidence="1" id="KW-1133">Transmembrane helix</keyword>
<evidence type="ECO:0000313" key="3">
    <source>
        <dbReference type="EMBL" id="OEH79780.1"/>
    </source>
</evidence>
<reference evidence="3 4" key="1">
    <citation type="journal article" date="2016" name="BMC Genomics">
        <title>Comparative genomics reveals Cyclospora cayetanensis possesses coccidia-like metabolism and invasion components but unique surface antigens.</title>
        <authorList>
            <person name="Liu S."/>
            <person name="Wang L."/>
            <person name="Zheng H."/>
            <person name="Xu Z."/>
            <person name="Roellig D.M."/>
            <person name="Li N."/>
            <person name="Frace M.A."/>
            <person name="Tang K."/>
            <person name="Arrowood M.J."/>
            <person name="Moss D.M."/>
            <person name="Zhang L."/>
            <person name="Feng Y."/>
            <person name="Xiao L."/>
        </authorList>
    </citation>
    <scope>NUCLEOTIDE SEQUENCE [LARGE SCALE GENOMIC DNA]</scope>
    <source>
        <strain evidence="3 4">CHN_HEN01</strain>
    </source>
</reference>
<feature type="transmembrane region" description="Helical" evidence="1">
    <location>
        <begin position="73"/>
        <end position="91"/>
    </location>
</feature>
<protein>
    <recommendedName>
        <fullName evidence="5">Transmembrane protein</fullName>
    </recommendedName>
</protein>
<dbReference type="EMBL" id="JROU02000284">
    <property type="protein sequence ID" value="OEH79780.1"/>
    <property type="molecule type" value="Genomic_DNA"/>
</dbReference>
<evidence type="ECO:0000256" key="2">
    <source>
        <dbReference type="SAM" id="SignalP"/>
    </source>
</evidence>
<keyword evidence="1" id="KW-0812">Transmembrane</keyword>
<dbReference type="VEuPathDB" id="ToxoDB:cyc_00523"/>
<keyword evidence="1" id="KW-0472">Membrane</keyword>
<dbReference type="AlphaFoldDB" id="A0A1D3D8J5"/>
<organism evidence="3 4">
    <name type="scientific">Cyclospora cayetanensis</name>
    <dbReference type="NCBI Taxonomy" id="88456"/>
    <lineage>
        <taxon>Eukaryota</taxon>
        <taxon>Sar</taxon>
        <taxon>Alveolata</taxon>
        <taxon>Apicomplexa</taxon>
        <taxon>Conoidasida</taxon>
        <taxon>Coccidia</taxon>
        <taxon>Eucoccidiorida</taxon>
        <taxon>Eimeriorina</taxon>
        <taxon>Eimeriidae</taxon>
        <taxon>Cyclospora</taxon>
    </lineage>
</organism>
<name>A0A1D3D8J5_9EIME</name>
<feature type="signal peptide" evidence="2">
    <location>
        <begin position="1"/>
        <end position="20"/>
    </location>
</feature>
<accession>A0A1D3D8J5</accession>
<sequence>MATMIFLYWLPLVFAALVSADVEQKGDIPLNTGLAISFDKAGSADLTSNQAITRTQLQSFQKDKDGFSRKKKFSLALAAAFGILLVTLLVLHRSKLPRLLGFVESVDRDGLSEEVSTTG</sequence>
<dbReference type="Proteomes" id="UP000095192">
    <property type="component" value="Unassembled WGS sequence"/>
</dbReference>
<feature type="chain" id="PRO_5008914241" description="Transmembrane protein" evidence="2">
    <location>
        <begin position="21"/>
        <end position="119"/>
    </location>
</feature>
<proteinExistence type="predicted"/>